<gene>
    <name evidence="2" type="ORF">NBRC116591_22710</name>
</gene>
<accession>A0ABQ0A9Y5</accession>
<protein>
    <recommendedName>
        <fullName evidence="4">Replication protein</fullName>
    </recommendedName>
</protein>
<name>A0ABQ0A9Y5_9GAMM</name>
<evidence type="ECO:0008006" key="4">
    <source>
        <dbReference type="Google" id="ProtNLM"/>
    </source>
</evidence>
<organism evidence="2 3">
    <name type="scientific">Sessilibacter corallicola</name>
    <dbReference type="NCBI Taxonomy" id="2904075"/>
    <lineage>
        <taxon>Bacteria</taxon>
        <taxon>Pseudomonadati</taxon>
        <taxon>Pseudomonadota</taxon>
        <taxon>Gammaproteobacteria</taxon>
        <taxon>Cellvibrionales</taxon>
        <taxon>Cellvibrionaceae</taxon>
        <taxon>Sessilibacter</taxon>
    </lineage>
</organism>
<evidence type="ECO:0000256" key="1">
    <source>
        <dbReference type="SAM" id="MobiDB-lite"/>
    </source>
</evidence>
<dbReference type="Proteomes" id="UP001465153">
    <property type="component" value="Unassembled WGS sequence"/>
</dbReference>
<comment type="caution">
    <text evidence="2">The sequence shown here is derived from an EMBL/GenBank/DDBJ whole genome shotgun (WGS) entry which is preliminary data.</text>
</comment>
<dbReference type="EMBL" id="BAABWN010000007">
    <property type="protein sequence ID" value="GAA6168460.1"/>
    <property type="molecule type" value="Genomic_DNA"/>
</dbReference>
<proteinExistence type="predicted"/>
<feature type="compositionally biased region" description="Polar residues" evidence="1">
    <location>
        <begin position="337"/>
        <end position="346"/>
    </location>
</feature>
<reference evidence="2 3" key="1">
    <citation type="submission" date="2024-04" db="EMBL/GenBank/DDBJ databases">
        <title>Draft genome sequence of Sessilibacter corallicola NBRC 116591.</title>
        <authorList>
            <person name="Miyakawa T."/>
            <person name="Kusuya Y."/>
            <person name="Miura T."/>
        </authorList>
    </citation>
    <scope>NUCLEOTIDE SEQUENCE [LARGE SCALE GENOMIC DNA]</scope>
    <source>
        <strain evidence="2 3">KU-00831-HH</strain>
    </source>
</reference>
<sequence length="346" mass="40384">MPKTPPPMLPIPSLQYDLFSHFVTNNDSAISNTIEFWECIPKYFLTPAQIKKVTPEMGQPDPYKWSYQLEGKSYTIIIQPAMLEEDDGSFKAYFPGATEELVEEALKKILSNQHFGIHDPNLRETWVRFTLSMIYRELKAKGRSRNRIQIKRAINIMARCVLTLYQGKKEIWSGSILQDLVTVDREEYLEDTQAYHQARLPLFVSHAIDRIEARQFNYERLMKCDKQLSRWIYKRLIHRYIQADYCNHYHFMYSDLKNSGLLMQSEETSNRKKVHAALEELKQNGVLNFFEVTNVKSKSGKSVCDVKYTISPSGDFIAEQKAANKRRKDNLDKASKENYTIPSVNK</sequence>
<evidence type="ECO:0000313" key="3">
    <source>
        <dbReference type="Proteomes" id="UP001465153"/>
    </source>
</evidence>
<feature type="region of interest" description="Disordered" evidence="1">
    <location>
        <begin position="327"/>
        <end position="346"/>
    </location>
</feature>
<evidence type="ECO:0000313" key="2">
    <source>
        <dbReference type="EMBL" id="GAA6168460.1"/>
    </source>
</evidence>
<dbReference type="RefSeq" id="WP_353303164.1">
    <property type="nucleotide sequence ID" value="NZ_BAABWN010000007.1"/>
</dbReference>
<keyword evidence="3" id="KW-1185">Reference proteome</keyword>